<evidence type="ECO:0000259" key="1">
    <source>
        <dbReference type="Pfam" id="PF05368"/>
    </source>
</evidence>
<evidence type="ECO:0000313" key="3">
    <source>
        <dbReference type="Proteomes" id="UP000254893"/>
    </source>
</evidence>
<proteinExistence type="predicted"/>
<dbReference type="PANTHER" id="PTHR43162">
    <property type="match status" value="1"/>
</dbReference>
<dbReference type="InterPro" id="IPR051604">
    <property type="entry name" value="Ergot_Alk_Oxidoreductase"/>
</dbReference>
<dbReference type="EC" id="1.7.-.-" evidence="2"/>
<gene>
    <name evidence="2" type="primary">azoB_1</name>
    <name evidence="2" type="ORF">NCTC11388_01469</name>
</gene>
<dbReference type="AlphaFoldDB" id="A0A380BRD2"/>
<dbReference type="Pfam" id="PF05368">
    <property type="entry name" value="NmrA"/>
    <property type="match status" value="1"/>
</dbReference>
<protein>
    <submittedName>
        <fullName evidence="2">NAD(P)H azoreductase</fullName>
        <ecNumber evidence="2">1.7.-.-</ecNumber>
    </submittedName>
</protein>
<evidence type="ECO:0000313" key="2">
    <source>
        <dbReference type="EMBL" id="SUJ04666.1"/>
    </source>
</evidence>
<dbReference type="PANTHER" id="PTHR43162:SF1">
    <property type="entry name" value="PRESTALK A DIFFERENTIATION PROTEIN A"/>
    <property type="match status" value="1"/>
</dbReference>
<dbReference type="RefSeq" id="WP_115169643.1">
    <property type="nucleotide sequence ID" value="NZ_UGYW01000002.1"/>
</dbReference>
<dbReference type="Gene3D" id="3.40.50.720">
    <property type="entry name" value="NAD(P)-binding Rossmann-like Domain"/>
    <property type="match status" value="1"/>
</dbReference>
<sequence length="292" mass="31164">MKITITGSLGNIGRFLTEKLLQSGHHVTVVSHSEDRKPEIEKLGADAAIGSISDVVFLRDAFKDADAVFAMTPPNMGGIDIISNTVEAGKAMAQAIKESAVSRVVMLSSIGADLPDGNGPIAALHHIEKAYAGLEGVAVTFLRAGYFFTNFYNDIPLIKAVGITGSNYPSSTSIPLVHPFDIAMAAAEKLEQPFAGKNIQYVISDFRTAGDIANVLGNEIGKSELPWIEFTDEEALQGMMQAGVPEEIAGLYVEMGAGIRAGKIQTDFRNVGAPVTGQVKLEDFAKEFADRF</sequence>
<keyword evidence="2" id="KW-0560">Oxidoreductase</keyword>
<dbReference type="InterPro" id="IPR008030">
    <property type="entry name" value="NmrA-like"/>
</dbReference>
<dbReference type="GO" id="GO:0016491">
    <property type="term" value="F:oxidoreductase activity"/>
    <property type="evidence" value="ECO:0007669"/>
    <property type="project" value="UniProtKB-KW"/>
</dbReference>
<dbReference type="SUPFAM" id="SSF51735">
    <property type="entry name" value="NAD(P)-binding Rossmann-fold domains"/>
    <property type="match status" value="1"/>
</dbReference>
<accession>A0A380BRD2</accession>
<dbReference type="Proteomes" id="UP000254893">
    <property type="component" value="Unassembled WGS sequence"/>
</dbReference>
<dbReference type="InterPro" id="IPR036291">
    <property type="entry name" value="NAD(P)-bd_dom_sf"/>
</dbReference>
<organism evidence="2 3">
    <name type="scientific">Sphingobacterium spiritivorum</name>
    <name type="common">Flavobacterium spiritivorum</name>
    <dbReference type="NCBI Taxonomy" id="258"/>
    <lineage>
        <taxon>Bacteria</taxon>
        <taxon>Pseudomonadati</taxon>
        <taxon>Bacteroidota</taxon>
        <taxon>Sphingobacteriia</taxon>
        <taxon>Sphingobacteriales</taxon>
        <taxon>Sphingobacteriaceae</taxon>
        <taxon>Sphingobacterium</taxon>
    </lineage>
</organism>
<feature type="domain" description="NmrA-like" evidence="1">
    <location>
        <begin position="2"/>
        <end position="249"/>
    </location>
</feature>
<dbReference type="Gene3D" id="3.90.25.10">
    <property type="entry name" value="UDP-galactose 4-epimerase, domain 1"/>
    <property type="match status" value="1"/>
</dbReference>
<dbReference type="EMBL" id="UGYW01000002">
    <property type="protein sequence ID" value="SUJ04666.1"/>
    <property type="molecule type" value="Genomic_DNA"/>
</dbReference>
<reference evidence="2 3" key="1">
    <citation type="submission" date="2018-06" db="EMBL/GenBank/DDBJ databases">
        <authorList>
            <consortium name="Pathogen Informatics"/>
            <person name="Doyle S."/>
        </authorList>
    </citation>
    <scope>NUCLEOTIDE SEQUENCE [LARGE SCALE GENOMIC DNA]</scope>
    <source>
        <strain evidence="2 3">NCTC11388</strain>
    </source>
</reference>
<name>A0A380BRD2_SPHSI</name>